<organism evidence="1 2">
    <name type="scientific">Cudoniella acicularis</name>
    <dbReference type="NCBI Taxonomy" id="354080"/>
    <lineage>
        <taxon>Eukaryota</taxon>
        <taxon>Fungi</taxon>
        <taxon>Dikarya</taxon>
        <taxon>Ascomycota</taxon>
        <taxon>Pezizomycotina</taxon>
        <taxon>Leotiomycetes</taxon>
        <taxon>Helotiales</taxon>
        <taxon>Tricladiaceae</taxon>
        <taxon>Cudoniella</taxon>
    </lineage>
</organism>
<reference evidence="1 2" key="1">
    <citation type="submission" date="2020-03" db="EMBL/GenBank/DDBJ databases">
        <title>Draft Genome Sequence of Cudoniella acicularis.</title>
        <authorList>
            <person name="Buettner E."/>
            <person name="Kellner H."/>
        </authorList>
    </citation>
    <scope>NUCLEOTIDE SEQUENCE [LARGE SCALE GENOMIC DNA]</scope>
    <source>
        <strain evidence="1 2">DSM 108380</strain>
    </source>
</reference>
<keyword evidence="2" id="KW-1185">Reference proteome</keyword>
<sequence>MSNQISVLIDTASFVFSASRPESTDNVFLVTSTLYPSRSISLLLLFLVDSFKEAAIRRVSFYGILADEGLAENRSVDLCPYDSYFDDLITLNIEAGNGVFPEYIIYDSDSDELLILNTEIEALGKAAIANREGYSDLILTNFYSLKPVLRLDVVAVESE</sequence>
<evidence type="ECO:0000313" key="2">
    <source>
        <dbReference type="Proteomes" id="UP000566819"/>
    </source>
</evidence>
<proteinExistence type="predicted"/>
<dbReference type="Proteomes" id="UP000566819">
    <property type="component" value="Unassembled WGS sequence"/>
</dbReference>
<protein>
    <submittedName>
        <fullName evidence="1">Uncharacterized protein</fullName>
    </submittedName>
</protein>
<gene>
    <name evidence="1" type="ORF">G7Y89_g8392</name>
</gene>
<dbReference type="AlphaFoldDB" id="A0A8H4RKB9"/>
<comment type="caution">
    <text evidence="1">The sequence shown here is derived from an EMBL/GenBank/DDBJ whole genome shotgun (WGS) entry which is preliminary data.</text>
</comment>
<evidence type="ECO:0000313" key="1">
    <source>
        <dbReference type="EMBL" id="KAF4629752.1"/>
    </source>
</evidence>
<name>A0A8H4RKB9_9HELO</name>
<dbReference type="OrthoDB" id="3524411at2759"/>
<accession>A0A8H4RKB9</accession>
<dbReference type="EMBL" id="JAAMPI010000632">
    <property type="protein sequence ID" value="KAF4629752.1"/>
    <property type="molecule type" value="Genomic_DNA"/>
</dbReference>